<dbReference type="EC" id="1.1.1.184" evidence="3"/>
<dbReference type="EMBL" id="AEYI02002088">
    <property type="protein sequence ID" value="KFG30193.1"/>
    <property type="molecule type" value="Genomic_DNA"/>
</dbReference>
<dbReference type="GO" id="GO:0004090">
    <property type="term" value="F:carbonyl reductase (NADPH) activity"/>
    <property type="evidence" value="ECO:0007669"/>
    <property type="project" value="UniProtKB-EC"/>
</dbReference>
<sequence length="265" mass="28507">MNFAGRRYLIFGSRGAGAYLARRLLGNGAKVHVCSRREESLLHLTKWLDSPALSTATCDAMQPGQIAHAVHEASRVLGGALNGVVYAVGSIPLKSFHKVTRYELVDHFTLNAVGAFEAVQAASFDLLHTNGAAVLFSTFAARRGFAHHAIIAPAKAAVEALTYEVAAELAPHVRVNCIAPSLVNTSLAANLITRGAHKVTYGSKHPLNRIGEPDDLAAAAAFLLSDDASWITGQVAFETSTCRGHINREDTHSKRQRRRSRCTAF</sequence>
<dbReference type="PANTHER" id="PTHR43943">
    <property type="entry name" value="DEHYDROGENASE/REDUCTASE (SDR FAMILY) MEMBER 4"/>
    <property type="match status" value="1"/>
</dbReference>
<comment type="similarity">
    <text evidence="1">Belongs to the short-chain dehydrogenases/reductases (SDR) family.</text>
</comment>
<name>A0A086JDH5_TOXGO</name>
<keyword evidence="2 3" id="KW-0560">Oxidoreductase</keyword>
<protein>
    <submittedName>
        <fullName evidence="3">Putative short chain dehydrogenase family protein</fullName>
        <ecNumber evidence="3">1.1.1.184</ecNumber>
    </submittedName>
</protein>
<dbReference type="SUPFAM" id="SSF51735">
    <property type="entry name" value="NAD(P)-binding Rossmann-fold domains"/>
    <property type="match status" value="1"/>
</dbReference>
<dbReference type="InterPro" id="IPR002347">
    <property type="entry name" value="SDR_fam"/>
</dbReference>
<dbReference type="AlphaFoldDB" id="A0A086JDH5"/>
<evidence type="ECO:0000256" key="1">
    <source>
        <dbReference type="ARBA" id="ARBA00006484"/>
    </source>
</evidence>
<reference evidence="3 4" key="1">
    <citation type="submission" date="2014-03" db="EMBL/GenBank/DDBJ databases">
        <authorList>
            <person name="Sibley D."/>
            <person name="Venepally P."/>
            <person name="Karamycheva S."/>
            <person name="Hadjithomas M."/>
            <person name="Khan A."/>
            <person name="Brunk B."/>
            <person name="Roos D."/>
            <person name="Caler E."/>
            <person name="Lorenzi H."/>
        </authorList>
    </citation>
    <scope>NUCLEOTIDE SEQUENCE [LARGE SCALE GENOMIC DNA]</scope>
    <source>
        <strain evidence="4">p89</strain>
    </source>
</reference>
<dbReference type="VEuPathDB" id="ToxoDB:TGP89_306450"/>
<comment type="caution">
    <text evidence="3">The sequence shown here is derived from an EMBL/GenBank/DDBJ whole genome shotgun (WGS) entry which is preliminary data.</text>
</comment>
<proteinExistence type="inferred from homology"/>
<evidence type="ECO:0000256" key="2">
    <source>
        <dbReference type="ARBA" id="ARBA00023002"/>
    </source>
</evidence>
<gene>
    <name evidence="3" type="ORF">TGP89_306450</name>
</gene>
<dbReference type="Proteomes" id="UP000028828">
    <property type="component" value="Unassembled WGS sequence"/>
</dbReference>
<organism evidence="3 4">
    <name type="scientific">Toxoplasma gondii p89</name>
    <dbReference type="NCBI Taxonomy" id="943119"/>
    <lineage>
        <taxon>Eukaryota</taxon>
        <taxon>Sar</taxon>
        <taxon>Alveolata</taxon>
        <taxon>Apicomplexa</taxon>
        <taxon>Conoidasida</taxon>
        <taxon>Coccidia</taxon>
        <taxon>Eucoccidiorida</taxon>
        <taxon>Eimeriorina</taxon>
        <taxon>Sarcocystidae</taxon>
        <taxon>Toxoplasma</taxon>
    </lineage>
</organism>
<dbReference type="InterPro" id="IPR036291">
    <property type="entry name" value="NAD(P)-bd_dom_sf"/>
</dbReference>
<dbReference type="CDD" id="cd05233">
    <property type="entry name" value="SDR_c"/>
    <property type="match status" value="1"/>
</dbReference>
<dbReference type="PANTHER" id="PTHR43943:SF17">
    <property type="entry name" value="3-PHENYLPROPIONATE-DIHYDRODIOL_CINNAMIC ACID-DIHYDRODIOL DEHYDROGENASE"/>
    <property type="match status" value="1"/>
</dbReference>
<dbReference type="Pfam" id="PF13561">
    <property type="entry name" value="adh_short_C2"/>
    <property type="match status" value="1"/>
</dbReference>
<evidence type="ECO:0000313" key="4">
    <source>
        <dbReference type="Proteomes" id="UP000028828"/>
    </source>
</evidence>
<dbReference type="PRINTS" id="PR00081">
    <property type="entry name" value="GDHRDH"/>
</dbReference>
<dbReference type="OrthoDB" id="1393670at2759"/>
<dbReference type="Gene3D" id="3.40.50.720">
    <property type="entry name" value="NAD(P)-binding Rossmann-like Domain"/>
    <property type="match status" value="1"/>
</dbReference>
<evidence type="ECO:0000313" key="3">
    <source>
        <dbReference type="EMBL" id="KFG30193.1"/>
    </source>
</evidence>
<accession>A0A086JDH5</accession>